<dbReference type="KEGG" id="cyc:PCC7424_0546"/>
<dbReference type="InterPro" id="IPR001959">
    <property type="entry name" value="Transposase"/>
</dbReference>
<dbReference type="Pfam" id="PF01385">
    <property type="entry name" value="OrfB_IS605"/>
    <property type="match status" value="1"/>
</dbReference>
<dbReference type="HOGENOM" id="CLU_032903_1_1_3"/>
<feature type="domain" description="Probable transposase IS891/IS1136/IS1341" evidence="6">
    <location>
        <begin position="176"/>
        <end position="289"/>
    </location>
</feature>
<dbReference type="GO" id="GO:0003677">
    <property type="term" value="F:DNA binding"/>
    <property type="evidence" value="ECO:0007669"/>
    <property type="project" value="UniProtKB-KW"/>
</dbReference>
<evidence type="ECO:0000256" key="4">
    <source>
        <dbReference type="ARBA" id="ARBA00023172"/>
    </source>
</evidence>
<sequence>MIVIEYKVKAKQHQFLAIDEAIRTTQFIRNKSIRYWMDNEKVNGADLNKNCTKLAKEFSFVKDLNSMARQSAAERAWLAISRFYSNCKKKIPGKKGYPSFKKNVRSVEYKTCGWKLDKSNKSITFKDGKGIGKVKLIGSRELNFYSDSEIKRARIVKRADGYYVQFCLSIDPRVAVNTSLEATGNAVGIDLGLIDFMTDNQGLKVPTPKFYRQGEKQLNRTNRKKSKKFKKGQKHQSNNYHKARKRYSLKHLRVSRQRKEWLKRLALRLVKSKDLIVYEDLNVKGLVKNPKLAKSISDAGWSIFRQWLDYFAYKYGKVSLAVAPHYTSQECSNCGMIVKKALSERTHVCSECKSVLDRDENAAINILRKGIYQLSTTLGRRECEASGDETSALIGEILLRASFVNE</sequence>
<dbReference type="STRING" id="65393.PCC7424_0546"/>
<evidence type="ECO:0000256" key="5">
    <source>
        <dbReference type="SAM" id="MobiDB-lite"/>
    </source>
</evidence>
<feature type="compositionally biased region" description="Basic residues" evidence="5">
    <location>
        <begin position="221"/>
        <end position="234"/>
    </location>
</feature>
<dbReference type="EMBL" id="CP001291">
    <property type="protein sequence ID" value="ACK69009.1"/>
    <property type="molecule type" value="Genomic_DNA"/>
</dbReference>
<evidence type="ECO:0000256" key="1">
    <source>
        <dbReference type="ARBA" id="ARBA00008761"/>
    </source>
</evidence>
<evidence type="ECO:0000256" key="3">
    <source>
        <dbReference type="ARBA" id="ARBA00023125"/>
    </source>
</evidence>
<proteinExistence type="inferred from homology"/>
<dbReference type="RefSeq" id="WP_012597956.1">
    <property type="nucleotide sequence ID" value="NC_011729.1"/>
</dbReference>
<dbReference type="Proteomes" id="UP000002384">
    <property type="component" value="Chromosome"/>
</dbReference>
<evidence type="ECO:0000313" key="9">
    <source>
        <dbReference type="Proteomes" id="UP000002384"/>
    </source>
</evidence>
<evidence type="ECO:0000313" key="8">
    <source>
        <dbReference type="EMBL" id="ACK69009.1"/>
    </source>
</evidence>
<evidence type="ECO:0000256" key="2">
    <source>
        <dbReference type="ARBA" id="ARBA00022578"/>
    </source>
</evidence>
<accession>B7KDI9</accession>
<evidence type="ECO:0000259" key="6">
    <source>
        <dbReference type="Pfam" id="PF01385"/>
    </source>
</evidence>
<keyword evidence="4" id="KW-0233">DNA recombination</keyword>
<dbReference type="NCBIfam" id="NF040570">
    <property type="entry name" value="guided_TnpB"/>
    <property type="match status" value="1"/>
</dbReference>
<evidence type="ECO:0000259" key="7">
    <source>
        <dbReference type="Pfam" id="PF07282"/>
    </source>
</evidence>
<dbReference type="GO" id="GO:0032196">
    <property type="term" value="P:transposition"/>
    <property type="evidence" value="ECO:0007669"/>
    <property type="project" value="UniProtKB-KW"/>
</dbReference>
<gene>
    <name evidence="8" type="ordered locus">PCC7424_0546</name>
</gene>
<dbReference type="AlphaFoldDB" id="B7KDI9"/>
<keyword evidence="2" id="KW-0815">Transposition</keyword>
<comment type="similarity">
    <text evidence="1">In the C-terminal section; belongs to the transposase 35 family.</text>
</comment>
<feature type="region of interest" description="Disordered" evidence="5">
    <location>
        <begin position="221"/>
        <end position="242"/>
    </location>
</feature>
<dbReference type="OrthoDB" id="439709at2"/>
<dbReference type="Pfam" id="PF07282">
    <property type="entry name" value="Cas12f1-like_TNB"/>
    <property type="match status" value="1"/>
</dbReference>
<keyword evidence="3" id="KW-0238">DNA-binding</keyword>
<feature type="domain" description="Cas12f1-like TNB" evidence="7">
    <location>
        <begin position="301"/>
        <end position="366"/>
    </location>
</feature>
<dbReference type="eggNOG" id="COG0675">
    <property type="taxonomic scope" value="Bacteria"/>
</dbReference>
<protein>
    <submittedName>
        <fullName evidence="8">Transposase, IS605 OrfB family</fullName>
    </submittedName>
</protein>
<keyword evidence="9" id="KW-1185">Reference proteome</keyword>
<dbReference type="GO" id="GO:0006310">
    <property type="term" value="P:DNA recombination"/>
    <property type="evidence" value="ECO:0007669"/>
    <property type="project" value="UniProtKB-KW"/>
</dbReference>
<name>B7KDI9_GLOC7</name>
<dbReference type="InterPro" id="IPR010095">
    <property type="entry name" value="Cas12f1-like_TNB"/>
</dbReference>
<reference evidence="9" key="1">
    <citation type="journal article" date="2011" name="MBio">
        <title>Novel metabolic attributes of the genus Cyanothece, comprising a group of unicellular nitrogen-fixing Cyanobacteria.</title>
        <authorList>
            <person name="Bandyopadhyay A."/>
            <person name="Elvitigala T."/>
            <person name="Welsh E."/>
            <person name="Stockel J."/>
            <person name="Liberton M."/>
            <person name="Min H."/>
            <person name="Sherman L.A."/>
            <person name="Pakrasi H.B."/>
        </authorList>
    </citation>
    <scope>NUCLEOTIDE SEQUENCE [LARGE SCALE GENOMIC DNA]</scope>
    <source>
        <strain evidence="9">PCC 7424</strain>
    </source>
</reference>
<organism evidence="8 9">
    <name type="scientific">Gloeothece citriformis (strain PCC 7424)</name>
    <name type="common">Cyanothece sp. (strain PCC 7424)</name>
    <dbReference type="NCBI Taxonomy" id="65393"/>
    <lineage>
        <taxon>Bacteria</taxon>
        <taxon>Bacillati</taxon>
        <taxon>Cyanobacteriota</taxon>
        <taxon>Cyanophyceae</taxon>
        <taxon>Oscillatoriophycideae</taxon>
        <taxon>Chroococcales</taxon>
        <taxon>Aphanothecaceae</taxon>
        <taxon>Gloeothece</taxon>
        <taxon>Gloeothece citriformis</taxon>
    </lineage>
</organism>